<keyword evidence="4 8" id="KW-0812">Transmembrane</keyword>
<sequence>MAMFRGVRADLLVYGAGFVFAAVTTFASEFYGYRVWGNVAAIGYLIAFVHVCWLGTGDRAAAPKVLRSRWTPVGVVGVFAIVAPMFYLMFRRSPNYVWGPWPWSFPSQPEVWVVERSARLLIDHGTPYTNLDALGRAPVPDDYTPYGPAMTIFGLPRAVFGNSGITDARLMFVLGSAVAIGLALWVLGKPKVPVGAGLLMIASPLTTLIASTAGDDLPVIALVVLATALAARDHRPASAAWSGVVCALVVMMKLTALPALGVLAVFVLARTRWRGFAAFAGALLAAGAVLVVPVLVRDPGSFVEHVIKFPAGLGRAHSPAASPLPGHLIASTGSAGHTIALLLLLLAGGAMIAWLVLRPPRTGADAMLRIAVGLAAAILLAPATRWGYLVYPVAMLGAVIAFRAVAEQRHEQTPG</sequence>
<evidence type="ECO:0000313" key="9">
    <source>
        <dbReference type="EMBL" id="TDP92141.1"/>
    </source>
</evidence>
<keyword evidence="3" id="KW-0808">Transferase</keyword>
<dbReference type="GO" id="GO:0005886">
    <property type="term" value="C:plasma membrane"/>
    <property type="evidence" value="ECO:0007669"/>
    <property type="project" value="UniProtKB-SubCell"/>
</dbReference>
<proteinExistence type="inferred from homology"/>
<feature type="transmembrane region" description="Helical" evidence="8">
    <location>
        <begin position="12"/>
        <end position="33"/>
    </location>
</feature>
<evidence type="ECO:0000256" key="3">
    <source>
        <dbReference type="ARBA" id="ARBA00022679"/>
    </source>
</evidence>
<dbReference type="InterPro" id="IPR018584">
    <property type="entry name" value="GT87"/>
</dbReference>
<dbReference type="Proteomes" id="UP000295444">
    <property type="component" value="Unassembled WGS sequence"/>
</dbReference>
<keyword evidence="6 8" id="KW-0472">Membrane</keyword>
<reference evidence="9 10" key="1">
    <citation type="submission" date="2019-03" db="EMBL/GenBank/DDBJ databases">
        <title>Genomic Encyclopedia of Type Strains, Phase IV (KMG-IV): sequencing the most valuable type-strain genomes for metagenomic binning, comparative biology and taxonomic classification.</title>
        <authorList>
            <person name="Goeker M."/>
        </authorList>
    </citation>
    <scope>NUCLEOTIDE SEQUENCE [LARGE SCALE GENOMIC DNA]</scope>
    <source>
        <strain evidence="9 10">DSM 45361</strain>
    </source>
</reference>
<keyword evidence="2" id="KW-1003">Cell membrane</keyword>
<evidence type="ECO:0000256" key="5">
    <source>
        <dbReference type="ARBA" id="ARBA00022989"/>
    </source>
</evidence>
<dbReference type="AlphaFoldDB" id="A0A4R6RYE4"/>
<evidence type="ECO:0000256" key="4">
    <source>
        <dbReference type="ARBA" id="ARBA00022692"/>
    </source>
</evidence>
<dbReference type="GO" id="GO:0016758">
    <property type="term" value="F:hexosyltransferase activity"/>
    <property type="evidence" value="ECO:0007669"/>
    <property type="project" value="InterPro"/>
</dbReference>
<feature type="transmembrane region" description="Helical" evidence="8">
    <location>
        <begin position="276"/>
        <end position="296"/>
    </location>
</feature>
<evidence type="ECO:0000256" key="7">
    <source>
        <dbReference type="ARBA" id="ARBA00024033"/>
    </source>
</evidence>
<comment type="caution">
    <text evidence="9">The sequence shown here is derived from an EMBL/GenBank/DDBJ whole genome shotgun (WGS) entry which is preliminary data.</text>
</comment>
<evidence type="ECO:0000256" key="1">
    <source>
        <dbReference type="ARBA" id="ARBA00004651"/>
    </source>
</evidence>
<evidence type="ECO:0000256" key="8">
    <source>
        <dbReference type="SAM" id="Phobius"/>
    </source>
</evidence>
<gene>
    <name evidence="9" type="ORF">EV186_108354</name>
</gene>
<organism evidence="9 10">
    <name type="scientific">Labedaea rhizosphaerae</name>
    <dbReference type="NCBI Taxonomy" id="598644"/>
    <lineage>
        <taxon>Bacteria</taxon>
        <taxon>Bacillati</taxon>
        <taxon>Actinomycetota</taxon>
        <taxon>Actinomycetes</taxon>
        <taxon>Pseudonocardiales</taxon>
        <taxon>Pseudonocardiaceae</taxon>
        <taxon>Labedaea</taxon>
    </lineage>
</organism>
<evidence type="ECO:0000256" key="6">
    <source>
        <dbReference type="ARBA" id="ARBA00023136"/>
    </source>
</evidence>
<keyword evidence="10" id="KW-1185">Reference proteome</keyword>
<dbReference type="OrthoDB" id="3867445at2"/>
<comment type="subcellular location">
    <subcellularLocation>
        <location evidence="1">Cell membrane</location>
        <topology evidence="1">Multi-pass membrane protein</topology>
    </subcellularLocation>
</comment>
<feature type="transmembrane region" description="Helical" evidence="8">
    <location>
        <begin position="39"/>
        <end position="57"/>
    </location>
</feature>
<protein>
    <submittedName>
        <fullName evidence="9">Uncharacterized protein DUF2029</fullName>
    </submittedName>
</protein>
<comment type="similarity">
    <text evidence="7">Belongs to the glycosyltransferase 87 family.</text>
</comment>
<feature type="transmembrane region" description="Helical" evidence="8">
    <location>
        <begin position="170"/>
        <end position="187"/>
    </location>
</feature>
<feature type="transmembrane region" description="Helical" evidence="8">
    <location>
        <begin position="335"/>
        <end position="357"/>
    </location>
</feature>
<accession>A0A4R6RYE4</accession>
<evidence type="ECO:0000313" key="10">
    <source>
        <dbReference type="Proteomes" id="UP000295444"/>
    </source>
</evidence>
<feature type="transmembrane region" description="Helical" evidence="8">
    <location>
        <begin position="194"/>
        <end position="213"/>
    </location>
</feature>
<dbReference type="RefSeq" id="WP_133853679.1">
    <property type="nucleotide sequence ID" value="NZ_SNXZ01000008.1"/>
</dbReference>
<feature type="transmembrane region" description="Helical" evidence="8">
    <location>
        <begin position="366"/>
        <end position="383"/>
    </location>
</feature>
<evidence type="ECO:0000256" key="2">
    <source>
        <dbReference type="ARBA" id="ARBA00022475"/>
    </source>
</evidence>
<feature type="transmembrane region" description="Helical" evidence="8">
    <location>
        <begin position="239"/>
        <end position="269"/>
    </location>
</feature>
<dbReference type="Pfam" id="PF09594">
    <property type="entry name" value="GT87"/>
    <property type="match status" value="1"/>
</dbReference>
<keyword evidence="5 8" id="KW-1133">Transmembrane helix</keyword>
<feature type="transmembrane region" description="Helical" evidence="8">
    <location>
        <begin position="69"/>
        <end position="90"/>
    </location>
</feature>
<dbReference type="EMBL" id="SNXZ01000008">
    <property type="protein sequence ID" value="TDP92141.1"/>
    <property type="molecule type" value="Genomic_DNA"/>
</dbReference>
<name>A0A4R6RYE4_LABRH</name>